<protein>
    <submittedName>
        <fullName evidence="3">Phage tail protein</fullName>
    </submittedName>
</protein>
<dbReference type="RefSeq" id="WP_270079314.1">
    <property type="nucleotide sequence ID" value="NZ_CP115174.1"/>
</dbReference>
<dbReference type="Pfam" id="PF13550">
    <property type="entry name" value="Phage-tail_3"/>
    <property type="match status" value="1"/>
</dbReference>
<proteinExistence type="predicted"/>
<gene>
    <name evidence="3" type="ORF">PBT88_18305</name>
</gene>
<dbReference type="InterPro" id="IPR032876">
    <property type="entry name" value="J_dom"/>
</dbReference>
<dbReference type="Pfam" id="PF23666">
    <property type="entry name" value="Rcc01698_C"/>
    <property type="match status" value="1"/>
</dbReference>
<evidence type="ECO:0000313" key="4">
    <source>
        <dbReference type="Proteomes" id="UP001210865"/>
    </source>
</evidence>
<dbReference type="Proteomes" id="UP001210865">
    <property type="component" value="Chromosome"/>
</dbReference>
<evidence type="ECO:0000259" key="1">
    <source>
        <dbReference type="Pfam" id="PF13550"/>
    </source>
</evidence>
<evidence type="ECO:0000259" key="2">
    <source>
        <dbReference type="Pfam" id="PF23666"/>
    </source>
</evidence>
<sequence>MGTAVAGQDAPARIAIERQAAGTLNAALTISYYDPALDYQLGSQSARRDVSARRAGTIALPAMIDAATARGIVEARLAREWAGRTIAQIAVPWRHLDLAAGALVTLPGHSGRWRITERRFEAMRLTLTAQRLAGGGGVLPPASAGSGLPQADVPLGPTSLALLDLPSLGDDLAAAPTLLIAAAGVSAGWRRAALSLSLDDGASWQPIGQTARPAIIGQAATVLGPGSTRLRDGVNSVDILLLNDGMALAGSDATAGSATANLALIGDELVQFATAEQVAPRIFRLGGLLRGRRGSEWATVGHAIGDRFVLIDADSLLGWPLPVSAIGRSIRVAATGAGDPAAAEATIMFQARALRPPAPIGLSVTARADGALDVGWTRRSRLGWDWLDAIDAPLAEESERYQLVASRADGQPQTLVATMPALTIEAATLAAIGGDGPVSVAIAQIGTTAASLPPAIFTA</sequence>
<feature type="domain" description="Rcc01698-like C-terminal" evidence="2">
    <location>
        <begin position="214"/>
        <end position="309"/>
    </location>
</feature>
<name>A0ABY7NT19_9SPHN</name>
<evidence type="ECO:0000313" key="3">
    <source>
        <dbReference type="EMBL" id="WBO24694.1"/>
    </source>
</evidence>
<dbReference type="InterPro" id="IPR056490">
    <property type="entry name" value="Rcc01698_C"/>
</dbReference>
<accession>A0ABY7NT19</accession>
<dbReference type="EMBL" id="CP115174">
    <property type="protein sequence ID" value="WBO24694.1"/>
    <property type="molecule type" value="Genomic_DNA"/>
</dbReference>
<keyword evidence="4" id="KW-1185">Reference proteome</keyword>
<reference evidence="3 4" key="1">
    <citation type="submission" date="2022-12" db="EMBL/GenBank/DDBJ databases">
        <title>Sphingomonas abieness sp. nov., an endophytic bacterium isolated from Abies koreana.</title>
        <authorList>
            <person name="Jiang L."/>
            <person name="Lee J."/>
        </authorList>
    </citation>
    <scope>NUCLEOTIDE SEQUENCE [LARGE SCALE GENOMIC DNA]</scope>
    <source>
        <strain evidence="4">PAMB 00755</strain>
    </source>
</reference>
<organism evidence="3 4">
    <name type="scientific">Sphingomonas abietis</name>
    <dbReference type="NCBI Taxonomy" id="3012344"/>
    <lineage>
        <taxon>Bacteria</taxon>
        <taxon>Pseudomonadati</taxon>
        <taxon>Pseudomonadota</taxon>
        <taxon>Alphaproteobacteria</taxon>
        <taxon>Sphingomonadales</taxon>
        <taxon>Sphingomonadaceae</taxon>
        <taxon>Sphingomonas</taxon>
    </lineage>
</organism>
<feature type="domain" description="Tip attachment protein J" evidence="1">
    <location>
        <begin position="8"/>
        <end position="117"/>
    </location>
</feature>